<dbReference type="GO" id="GO:0005886">
    <property type="term" value="C:plasma membrane"/>
    <property type="evidence" value="ECO:0007669"/>
    <property type="project" value="TreeGrafter"/>
</dbReference>
<sequence>MEASQELKGSLANWGHIVFVSGCIVSFFVALVFALEVPWKFALIAGLTPIGVFFVVLFLLFCVFKLKLATWKKHYDKVSLNENYTRSIKALLLPILLAGLYFYIKEEEGENTLYTKSPVNCEMIIHPCGSSYKKNSTDVWDAADLISQPSENEILIITNSVFGLEQHRGECAQTGAYCSTENINPGRKSLKWMEKTSWSFAHELTRSAIWNPVSCPVTDSDLEDDPGVCEPGILYDNGIQTDVCIDSRLCGIRGWCPPIRLDNFPQEAIFKTDDFTIFLDLKPNFPEFRAPSWSRGGKGGYSANYADIYAKYHNYEKSVSTCLFNPKSDPYCPRFRLEDIVMLADVTDNDFNETAKFGGQYKIEIVWSCGFDWEKDIYDCLPKFNFINRATNKGKPKIYPKVTAQTENSRMIKGPFIWIIRCLIATIFTARDRDPS</sequence>
<keyword evidence="8" id="KW-1071">Ligand-gated ion channel</keyword>
<name>A0A226EI81_FOLCA</name>
<comment type="subcellular location">
    <subcellularLocation>
        <location evidence="1">Endomembrane system</location>
    </subcellularLocation>
</comment>
<feature type="transmembrane region" description="Helical" evidence="10">
    <location>
        <begin position="41"/>
        <end position="66"/>
    </location>
</feature>
<proteinExistence type="inferred from homology"/>
<evidence type="ECO:0000256" key="9">
    <source>
        <dbReference type="ARBA" id="ARBA00023303"/>
    </source>
</evidence>
<keyword evidence="7 10" id="KW-0472">Membrane</keyword>
<evidence type="ECO:0000256" key="7">
    <source>
        <dbReference type="ARBA" id="ARBA00023136"/>
    </source>
</evidence>
<keyword evidence="9" id="KW-0407">Ion channel</keyword>
<comment type="similarity">
    <text evidence="2">Belongs to the P2X receptor family.</text>
</comment>
<accession>A0A226EI81</accession>
<evidence type="ECO:0000313" key="11">
    <source>
        <dbReference type="EMBL" id="OXA57332.1"/>
    </source>
</evidence>
<evidence type="ECO:0000256" key="1">
    <source>
        <dbReference type="ARBA" id="ARBA00004308"/>
    </source>
</evidence>
<evidence type="ECO:0000256" key="3">
    <source>
        <dbReference type="ARBA" id="ARBA00022448"/>
    </source>
</evidence>
<gene>
    <name evidence="11" type="ORF">Fcan01_07012</name>
</gene>
<dbReference type="EMBL" id="LNIX01000003">
    <property type="protein sequence ID" value="OXA57332.1"/>
    <property type="molecule type" value="Genomic_DNA"/>
</dbReference>
<evidence type="ECO:0000256" key="8">
    <source>
        <dbReference type="ARBA" id="ARBA00023286"/>
    </source>
</evidence>
<dbReference type="GO" id="GO:0004931">
    <property type="term" value="F:extracellularly ATP-gated monoatomic cation channel activity"/>
    <property type="evidence" value="ECO:0007669"/>
    <property type="project" value="TreeGrafter"/>
</dbReference>
<evidence type="ECO:0000256" key="5">
    <source>
        <dbReference type="ARBA" id="ARBA00022989"/>
    </source>
</evidence>
<dbReference type="Proteomes" id="UP000198287">
    <property type="component" value="Unassembled WGS sequence"/>
</dbReference>
<dbReference type="InterPro" id="IPR059116">
    <property type="entry name" value="P2X_receptor"/>
</dbReference>
<evidence type="ECO:0000256" key="10">
    <source>
        <dbReference type="SAM" id="Phobius"/>
    </source>
</evidence>
<dbReference type="GO" id="GO:0012505">
    <property type="term" value="C:endomembrane system"/>
    <property type="evidence" value="ECO:0007669"/>
    <property type="project" value="UniProtKB-SubCell"/>
</dbReference>
<evidence type="ECO:0000256" key="4">
    <source>
        <dbReference type="ARBA" id="ARBA00022692"/>
    </source>
</evidence>
<evidence type="ECO:0000313" key="12">
    <source>
        <dbReference type="Proteomes" id="UP000198287"/>
    </source>
</evidence>
<organism evidence="11 12">
    <name type="scientific">Folsomia candida</name>
    <name type="common">Springtail</name>
    <dbReference type="NCBI Taxonomy" id="158441"/>
    <lineage>
        <taxon>Eukaryota</taxon>
        <taxon>Metazoa</taxon>
        <taxon>Ecdysozoa</taxon>
        <taxon>Arthropoda</taxon>
        <taxon>Hexapoda</taxon>
        <taxon>Collembola</taxon>
        <taxon>Entomobryomorpha</taxon>
        <taxon>Isotomoidea</taxon>
        <taxon>Isotomidae</taxon>
        <taxon>Proisotominae</taxon>
        <taxon>Folsomia</taxon>
    </lineage>
</organism>
<keyword evidence="3" id="KW-0813">Transport</keyword>
<keyword evidence="6" id="KW-0406">Ion transport</keyword>
<protein>
    <submittedName>
        <fullName evidence="11">P2X purinoceptor 3</fullName>
    </submittedName>
</protein>
<feature type="transmembrane region" description="Helical" evidence="10">
    <location>
        <begin position="12"/>
        <end position="35"/>
    </location>
</feature>
<keyword evidence="4 10" id="KW-0812">Transmembrane</keyword>
<dbReference type="AlphaFoldDB" id="A0A226EI81"/>
<dbReference type="PANTHER" id="PTHR10125">
    <property type="entry name" value="P2X PURINOCEPTOR"/>
    <property type="match status" value="1"/>
</dbReference>
<keyword evidence="5 10" id="KW-1133">Transmembrane helix</keyword>
<keyword evidence="12" id="KW-1185">Reference proteome</keyword>
<dbReference type="OrthoDB" id="494673at2759"/>
<comment type="caution">
    <text evidence="11">The sequence shown here is derived from an EMBL/GenBank/DDBJ whole genome shotgun (WGS) entry which is preliminary data.</text>
</comment>
<dbReference type="Pfam" id="PF00864">
    <property type="entry name" value="P2X_receptor"/>
    <property type="match status" value="1"/>
</dbReference>
<evidence type="ECO:0000256" key="6">
    <source>
        <dbReference type="ARBA" id="ARBA00023065"/>
    </source>
</evidence>
<dbReference type="PANTHER" id="PTHR10125:SF31">
    <property type="entry name" value="P2X RECEPTOR E"/>
    <property type="match status" value="1"/>
</dbReference>
<reference evidence="11 12" key="1">
    <citation type="submission" date="2015-12" db="EMBL/GenBank/DDBJ databases">
        <title>The genome of Folsomia candida.</title>
        <authorList>
            <person name="Faddeeva A."/>
            <person name="Derks M.F."/>
            <person name="Anvar Y."/>
            <person name="Smit S."/>
            <person name="Van Straalen N."/>
            <person name="Roelofs D."/>
        </authorList>
    </citation>
    <scope>NUCLEOTIDE SEQUENCE [LARGE SCALE GENOMIC DNA]</scope>
    <source>
        <strain evidence="11 12">VU population</strain>
        <tissue evidence="11">Whole body</tissue>
    </source>
</reference>
<dbReference type="Gene3D" id="2.60.490.10">
    <property type="entry name" value="atp-gated p2x4 ion channel domain"/>
    <property type="match status" value="1"/>
</dbReference>
<feature type="transmembrane region" description="Helical" evidence="10">
    <location>
        <begin position="87"/>
        <end position="104"/>
    </location>
</feature>
<dbReference type="GO" id="GO:0070588">
    <property type="term" value="P:calcium ion transmembrane transport"/>
    <property type="evidence" value="ECO:0007669"/>
    <property type="project" value="TreeGrafter"/>
</dbReference>
<evidence type="ECO:0000256" key="2">
    <source>
        <dbReference type="ARBA" id="ARBA00009848"/>
    </source>
</evidence>
<dbReference type="InterPro" id="IPR027309">
    <property type="entry name" value="P2X_extracellular_dom_sf"/>
</dbReference>
<dbReference type="GO" id="GO:0098794">
    <property type="term" value="C:postsynapse"/>
    <property type="evidence" value="ECO:0007669"/>
    <property type="project" value="GOC"/>
</dbReference>